<dbReference type="EMBL" id="KQ971319">
    <property type="protein sequence ID" value="EFA00304.1"/>
    <property type="molecule type" value="Genomic_DNA"/>
</dbReference>
<evidence type="ECO:0000313" key="2">
    <source>
        <dbReference type="Proteomes" id="UP000007266"/>
    </source>
</evidence>
<dbReference type="STRING" id="7070.D6WF09"/>
<dbReference type="GO" id="GO:0055105">
    <property type="term" value="F:ubiquitin-protein transferase inhibitor activity"/>
    <property type="evidence" value="ECO:0000318"/>
    <property type="project" value="GO_Central"/>
</dbReference>
<name>D6WF09_TRICA</name>
<evidence type="ECO:0000313" key="1">
    <source>
        <dbReference type="EMBL" id="EFA00304.1"/>
    </source>
</evidence>
<dbReference type="PANTHER" id="PTHR15430">
    <property type="entry name" value="GLOMULIN"/>
    <property type="match status" value="1"/>
</dbReference>
<dbReference type="Pfam" id="PF08568">
    <property type="entry name" value="Kinetochor_Ybp2"/>
    <property type="match status" value="2"/>
</dbReference>
<reference evidence="1 2" key="2">
    <citation type="journal article" date="2010" name="Nucleic Acids Res.">
        <title>BeetleBase in 2010: revisions to provide comprehensive genomic information for Tribolium castaneum.</title>
        <authorList>
            <person name="Kim H.S."/>
            <person name="Murphy T."/>
            <person name="Xia J."/>
            <person name="Caragea D."/>
            <person name="Park Y."/>
            <person name="Beeman R.W."/>
            <person name="Lorenzen M.D."/>
            <person name="Butcher S."/>
            <person name="Manak J.R."/>
            <person name="Brown S.J."/>
        </authorList>
    </citation>
    <scope>GENOME REANNOTATION</scope>
    <source>
        <strain evidence="1 2">Georgia GA2</strain>
    </source>
</reference>
<dbReference type="OMA" id="TLCPMEH"/>
<protein>
    <submittedName>
        <fullName evidence="1">Glomulin-like Protein</fullName>
    </submittedName>
</protein>
<keyword evidence="2" id="KW-1185">Reference proteome</keyword>
<dbReference type="AlphaFoldDB" id="D6WF09"/>
<accession>D6WF09</accession>
<dbReference type="eggNOG" id="ENOG502QQAV">
    <property type="taxonomic scope" value="Eukaryota"/>
</dbReference>
<dbReference type="GO" id="GO:0005737">
    <property type="term" value="C:cytoplasm"/>
    <property type="evidence" value="ECO:0000318"/>
    <property type="project" value="GO_Central"/>
</dbReference>
<dbReference type="InParanoid" id="D6WF09"/>
<dbReference type="OrthoDB" id="619536at2759"/>
<dbReference type="PANTHER" id="PTHR15430:SF1">
    <property type="entry name" value="GLOMULIN"/>
    <property type="match status" value="1"/>
</dbReference>
<dbReference type="Proteomes" id="UP000007266">
    <property type="component" value="Linkage group 3"/>
</dbReference>
<dbReference type="InterPro" id="IPR013877">
    <property type="entry name" value="YAP-bd/ALF4/Glomulin"/>
</dbReference>
<organism evidence="1 2">
    <name type="scientific">Tribolium castaneum</name>
    <name type="common">Red flour beetle</name>
    <dbReference type="NCBI Taxonomy" id="7070"/>
    <lineage>
        <taxon>Eukaryota</taxon>
        <taxon>Metazoa</taxon>
        <taxon>Ecdysozoa</taxon>
        <taxon>Arthropoda</taxon>
        <taxon>Hexapoda</taxon>
        <taxon>Insecta</taxon>
        <taxon>Pterygota</taxon>
        <taxon>Neoptera</taxon>
        <taxon>Endopterygota</taxon>
        <taxon>Coleoptera</taxon>
        <taxon>Polyphaga</taxon>
        <taxon>Cucujiformia</taxon>
        <taxon>Tenebrionidae</taxon>
        <taxon>Tenebrionidae incertae sedis</taxon>
        <taxon>Tribolium</taxon>
    </lineage>
</organism>
<proteinExistence type="predicted"/>
<sequence>MSAELGENSFPSTISTLLKAGNTVQAVTLFTDNKNSEEVRNNSWDLVPIVARYLTDECETNNIEVFKCCQKLITVIAENSKPEEVLLQFIEELETADDDTKFVMLLKPLEVVLLRVPDKRVTSLGWCFNAIVDYLKKLEVPEDLNLVGEERLLLDSNEIVNRIVYLYNELLSFCETFAKELRGVTSSKNILERKQVVARFFVELLGSPLAFLDMVIYKNTKSKARLLAEELITAFCYLNLDPYKFLEMYNDSDLVKPSDLSLGVFYYLILSEEICHNYLPKVYNPAYTLNYSLTFVNSLLSQDGQFVVEKGIDLAAALLKNVDQLELPYVLLDSENYSKFCKIISNVIVHNECVELRKKGLHALHTFLWSFEHQGRYLLVKNLIRNITHSGLKGNLITTYKEMITQEIKTSGIKNLPPYYVTHKLYNILDEFTLLKQKEETDLVDESDRIIASLNFLRYLVLVDVSGDIGIDSYLETLENGYFKFLRTGINMSQEHYRLRIKEVAEEDTKVETEDCKVSVTVSGKDLIEMPTEKKIEVMQMSLTTLDVIDSILSRVIECIKIKKPNV</sequence>
<dbReference type="FunCoup" id="D6WF09">
    <property type="interactions" value="990"/>
</dbReference>
<dbReference type="KEGG" id="tca:103312253"/>
<dbReference type="HOGENOM" id="CLU_029654_2_0_1"/>
<gene>
    <name evidence="1" type="primary">AUGUSTUS-3.0.2_03139</name>
    <name evidence="1" type="ORF">TcasGA2_TC003139</name>
</gene>
<dbReference type="InterPro" id="IPR019516">
    <property type="entry name" value="Glomulin/ALF4"/>
</dbReference>
<reference evidence="1 2" key="1">
    <citation type="journal article" date="2008" name="Nature">
        <title>The genome of the model beetle and pest Tribolium castaneum.</title>
        <authorList>
            <consortium name="Tribolium Genome Sequencing Consortium"/>
            <person name="Richards S."/>
            <person name="Gibbs R.A."/>
            <person name="Weinstock G.M."/>
            <person name="Brown S.J."/>
            <person name="Denell R."/>
            <person name="Beeman R.W."/>
            <person name="Gibbs R."/>
            <person name="Beeman R.W."/>
            <person name="Brown S.J."/>
            <person name="Bucher G."/>
            <person name="Friedrich M."/>
            <person name="Grimmelikhuijzen C.J."/>
            <person name="Klingler M."/>
            <person name="Lorenzen M."/>
            <person name="Richards S."/>
            <person name="Roth S."/>
            <person name="Schroder R."/>
            <person name="Tautz D."/>
            <person name="Zdobnov E.M."/>
            <person name="Muzny D."/>
            <person name="Gibbs R.A."/>
            <person name="Weinstock G.M."/>
            <person name="Attaway T."/>
            <person name="Bell S."/>
            <person name="Buhay C.J."/>
            <person name="Chandrabose M.N."/>
            <person name="Chavez D."/>
            <person name="Clerk-Blankenburg K.P."/>
            <person name="Cree A."/>
            <person name="Dao M."/>
            <person name="Davis C."/>
            <person name="Chacko J."/>
            <person name="Dinh H."/>
            <person name="Dugan-Rocha S."/>
            <person name="Fowler G."/>
            <person name="Garner T.T."/>
            <person name="Garnes J."/>
            <person name="Gnirke A."/>
            <person name="Hawes A."/>
            <person name="Hernandez J."/>
            <person name="Hines S."/>
            <person name="Holder M."/>
            <person name="Hume J."/>
            <person name="Jhangiani S.N."/>
            <person name="Joshi V."/>
            <person name="Khan Z.M."/>
            <person name="Jackson L."/>
            <person name="Kovar C."/>
            <person name="Kowis A."/>
            <person name="Lee S."/>
            <person name="Lewis L.R."/>
            <person name="Margolis J."/>
            <person name="Morgan M."/>
            <person name="Nazareth L.V."/>
            <person name="Nguyen N."/>
            <person name="Okwuonu G."/>
            <person name="Parker D."/>
            <person name="Richards S."/>
            <person name="Ruiz S.J."/>
            <person name="Santibanez J."/>
            <person name="Savard J."/>
            <person name="Scherer S.E."/>
            <person name="Schneider B."/>
            <person name="Sodergren E."/>
            <person name="Tautz D."/>
            <person name="Vattahil S."/>
            <person name="Villasana D."/>
            <person name="White C.S."/>
            <person name="Wright R."/>
            <person name="Park Y."/>
            <person name="Beeman R.W."/>
            <person name="Lord J."/>
            <person name="Oppert B."/>
            <person name="Lorenzen M."/>
            <person name="Brown S."/>
            <person name="Wang L."/>
            <person name="Savard J."/>
            <person name="Tautz D."/>
            <person name="Richards S."/>
            <person name="Weinstock G."/>
            <person name="Gibbs R.A."/>
            <person name="Liu Y."/>
            <person name="Worley K."/>
            <person name="Weinstock G."/>
            <person name="Elsik C.G."/>
            <person name="Reese J.T."/>
            <person name="Elhaik E."/>
            <person name="Landan G."/>
            <person name="Graur D."/>
            <person name="Arensburger P."/>
            <person name="Atkinson P."/>
            <person name="Beeman R.W."/>
            <person name="Beidler J."/>
            <person name="Brown S.J."/>
            <person name="Demuth J.P."/>
            <person name="Drury D.W."/>
            <person name="Du Y.Z."/>
            <person name="Fujiwara H."/>
            <person name="Lorenzen M."/>
            <person name="Maselli V."/>
            <person name="Osanai M."/>
            <person name="Park Y."/>
            <person name="Robertson H.M."/>
            <person name="Tu Z."/>
            <person name="Wang J.J."/>
            <person name="Wang S."/>
            <person name="Richards S."/>
            <person name="Song H."/>
            <person name="Zhang L."/>
            <person name="Sodergren E."/>
            <person name="Werner D."/>
            <person name="Stanke M."/>
            <person name="Morgenstern B."/>
            <person name="Solovyev V."/>
            <person name="Kosarev P."/>
            <person name="Brown G."/>
            <person name="Chen H.C."/>
            <person name="Ermolaeva O."/>
            <person name="Hlavina W."/>
            <person name="Kapustin Y."/>
            <person name="Kiryutin B."/>
            <person name="Kitts P."/>
            <person name="Maglott D."/>
            <person name="Pruitt K."/>
            <person name="Sapojnikov V."/>
            <person name="Souvorov A."/>
            <person name="Mackey A.J."/>
            <person name="Waterhouse R.M."/>
            <person name="Wyder S."/>
            <person name="Zdobnov E.M."/>
            <person name="Zdobnov E.M."/>
            <person name="Wyder S."/>
            <person name="Kriventseva E.V."/>
            <person name="Kadowaki T."/>
            <person name="Bork P."/>
            <person name="Aranda M."/>
            <person name="Bao R."/>
            <person name="Beermann A."/>
            <person name="Berns N."/>
            <person name="Bolognesi R."/>
            <person name="Bonneton F."/>
            <person name="Bopp D."/>
            <person name="Brown S.J."/>
            <person name="Bucher G."/>
            <person name="Butts T."/>
            <person name="Chaumot A."/>
            <person name="Denell R.E."/>
            <person name="Ferrier D.E."/>
            <person name="Friedrich M."/>
            <person name="Gordon C.M."/>
            <person name="Jindra M."/>
            <person name="Klingler M."/>
            <person name="Lan Q."/>
            <person name="Lattorff H.M."/>
            <person name="Laudet V."/>
            <person name="von Levetsow C."/>
            <person name="Liu Z."/>
            <person name="Lutz R."/>
            <person name="Lynch J.A."/>
            <person name="da Fonseca R.N."/>
            <person name="Posnien N."/>
            <person name="Reuter R."/>
            <person name="Roth S."/>
            <person name="Savard J."/>
            <person name="Schinko J.B."/>
            <person name="Schmitt C."/>
            <person name="Schoppmeier M."/>
            <person name="Schroder R."/>
            <person name="Shippy T.D."/>
            <person name="Simonnet F."/>
            <person name="Marques-Souza H."/>
            <person name="Tautz D."/>
            <person name="Tomoyasu Y."/>
            <person name="Trauner J."/>
            <person name="Van der Zee M."/>
            <person name="Vervoort M."/>
            <person name="Wittkopp N."/>
            <person name="Wimmer E.A."/>
            <person name="Yang X."/>
            <person name="Jones A.K."/>
            <person name="Sattelle D.B."/>
            <person name="Ebert P.R."/>
            <person name="Nelson D."/>
            <person name="Scott J.G."/>
            <person name="Beeman R.W."/>
            <person name="Muthukrishnan S."/>
            <person name="Kramer K.J."/>
            <person name="Arakane Y."/>
            <person name="Beeman R.W."/>
            <person name="Zhu Q."/>
            <person name="Hogenkamp D."/>
            <person name="Dixit R."/>
            <person name="Oppert B."/>
            <person name="Jiang H."/>
            <person name="Zou Z."/>
            <person name="Marshall J."/>
            <person name="Elpidina E."/>
            <person name="Vinokurov K."/>
            <person name="Oppert C."/>
            <person name="Zou Z."/>
            <person name="Evans J."/>
            <person name="Lu Z."/>
            <person name="Zhao P."/>
            <person name="Sumathipala N."/>
            <person name="Altincicek B."/>
            <person name="Vilcinskas A."/>
            <person name="Williams M."/>
            <person name="Hultmark D."/>
            <person name="Hetru C."/>
            <person name="Jiang H."/>
            <person name="Grimmelikhuijzen C.J."/>
            <person name="Hauser F."/>
            <person name="Cazzamali G."/>
            <person name="Williamson M."/>
            <person name="Park Y."/>
            <person name="Li B."/>
            <person name="Tanaka Y."/>
            <person name="Predel R."/>
            <person name="Neupert S."/>
            <person name="Schachtner J."/>
            <person name="Verleyen P."/>
            <person name="Raible F."/>
            <person name="Bork P."/>
            <person name="Friedrich M."/>
            <person name="Walden K.K."/>
            <person name="Robertson H.M."/>
            <person name="Angeli S."/>
            <person name="Foret S."/>
            <person name="Bucher G."/>
            <person name="Schuetz S."/>
            <person name="Maleszka R."/>
            <person name="Wimmer E.A."/>
            <person name="Beeman R.W."/>
            <person name="Lorenzen M."/>
            <person name="Tomoyasu Y."/>
            <person name="Miller S.C."/>
            <person name="Grossmann D."/>
            <person name="Bucher G."/>
        </authorList>
    </citation>
    <scope>NUCLEOTIDE SEQUENCE [LARGE SCALE GENOMIC DNA]</scope>
    <source>
        <strain evidence="1 2">Georgia GA2</strain>
    </source>
</reference>
<dbReference type="PhylomeDB" id="D6WF09"/>